<evidence type="ECO:0000256" key="1">
    <source>
        <dbReference type="SAM" id="MobiDB-lite"/>
    </source>
</evidence>
<dbReference type="AlphaFoldDB" id="A0A9P5MTR4"/>
<evidence type="ECO:0000313" key="2">
    <source>
        <dbReference type="EMBL" id="KAF8478512.1"/>
    </source>
</evidence>
<accession>A0A9P5MTR4</accession>
<dbReference type="InterPro" id="IPR051870">
    <property type="entry name" value="Elongin-A_domain"/>
</dbReference>
<feature type="region of interest" description="Disordered" evidence="1">
    <location>
        <begin position="180"/>
        <end position="212"/>
    </location>
</feature>
<dbReference type="Gene3D" id="6.10.250.3180">
    <property type="match status" value="1"/>
</dbReference>
<dbReference type="GO" id="GO:0006368">
    <property type="term" value="P:transcription elongation by RNA polymerase II"/>
    <property type="evidence" value="ECO:0007669"/>
    <property type="project" value="InterPro"/>
</dbReference>
<feature type="region of interest" description="Disordered" evidence="1">
    <location>
        <begin position="145"/>
        <end position="168"/>
    </location>
</feature>
<dbReference type="PANTHER" id="PTHR15141:SF76">
    <property type="entry name" value="TRANSCRIPTION ELONGATION FACTOR B POLYPEPTIDE 3"/>
    <property type="match status" value="1"/>
</dbReference>
<dbReference type="EMBL" id="WHVB01000011">
    <property type="protein sequence ID" value="KAF8478512.1"/>
    <property type="molecule type" value="Genomic_DNA"/>
</dbReference>
<feature type="compositionally biased region" description="Polar residues" evidence="1">
    <location>
        <begin position="151"/>
        <end position="163"/>
    </location>
</feature>
<evidence type="ECO:0000313" key="3">
    <source>
        <dbReference type="Proteomes" id="UP000759537"/>
    </source>
</evidence>
<dbReference type="PANTHER" id="PTHR15141">
    <property type="entry name" value="TRANSCRIPTION ELONGATION FACTOR B POLYPEPTIDE 3"/>
    <property type="match status" value="1"/>
</dbReference>
<comment type="caution">
    <text evidence="2">The sequence shown here is derived from an EMBL/GenBank/DDBJ whole genome shotgun (WGS) entry which is preliminary data.</text>
</comment>
<feature type="region of interest" description="Disordered" evidence="1">
    <location>
        <begin position="224"/>
        <end position="296"/>
    </location>
</feature>
<reference evidence="2" key="2">
    <citation type="journal article" date="2020" name="Nat. Commun.">
        <title>Large-scale genome sequencing of mycorrhizal fungi provides insights into the early evolution of symbiotic traits.</title>
        <authorList>
            <person name="Miyauchi S."/>
            <person name="Kiss E."/>
            <person name="Kuo A."/>
            <person name="Drula E."/>
            <person name="Kohler A."/>
            <person name="Sanchez-Garcia M."/>
            <person name="Morin E."/>
            <person name="Andreopoulos B."/>
            <person name="Barry K.W."/>
            <person name="Bonito G."/>
            <person name="Buee M."/>
            <person name="Carver A."/>
            <person name="Chen C."/>
            <person name="Cichocki N."/>
            <person name="Clum A."/>
            <person name="Culley D."/>
            <person name="Crous P.W."/>
            <person name="Fauchery L."/>
            <person name="Girlanda M."/>
            <person name="Hayes R.D."/>
            <person name="Keri Z."/>
            <person name="LaButti K."/>
            <person name="Lipzen A."/>
            <person name="Lombard V."/>
            <person name="Magnuson J."/>
            <person name="Maillard F."/>
            <person name="Murat C."/>
            <person name="Nolan M."/>
            <person name="Ohm R.A."/>
            <person name="Pangilinan J."/>
            <person name="Pereira M.F."/>
            <person name="Perotto S."/>
            <person name="Peter M."/>
            <person name="Pfister S."/>
            <person name="Riley R."/>
            <person name="Sitrit Y."/>
            <person name="Stielow J.B."/>
            <person name="Szollosi G."/>
            <person name="Zifcakova L."/>
            <person name="Stursova M."/>
            <person name="Spatafora J.W."/>
            <person name="Tedersoo L."/>
            <person name="Vaario L.M."/>
            <person name="Yamada A."/>
            <person name="Yan M."/>
            <person name="Wang P."/>
            <person name="Xu J."/>
            <person name="Bruns T."/>
            <person name="Baldrian P."/>
            <person name="Vilgalys R."/>
            <person name="Dunand C."/>
            <person name="Henrissat B."/>
            <person name="Grigoriev I.V."/>
            <person name="Hibbett D."/>
            <person name="Nagy L.G."/>
            <person name="Martin F.M."/>
        </authorList>
    </citation>
    <scope>NUCLEOTIDE SEQUENCE</scope>
    <source>
        <strain evidence="2">Prilba</strain>
    </source>
</reference>
<sequence>MSSEIDTPCRRIPTLVHYCRRVATVHVDGIVSLGDTLSFELVRPILESCTADNLRRLESATPHLRAHTNDLWRDLCFKEYQVEAEEYSSGSLPPPKSWRDLFFGIRAMKEERFELLRARMKTQRLEAEKHKREKEIKITDRLPPMKRARGWSSTPQQKSLFQKTRSEASKIQRAMFEPCMRPPMPKAQTNRQRIRDVVSESPSPSKPASGTRVIVKSMICRPSPTALPASSVPEKKSPSHDQNTGQGSRPMEPVPRLKHSSLNAKKEPTCSLFMPKHRAHSQLASRLVPSRAFPTK</sequence>
<name>A0A9P5MTR4_9AGAM</name>
<dbReference type="Proteomes" id="UP000759537">
    <property type="component" value="Unassembled WGS sequence"/>
</dbReference>
<organism evidence="2 3">
    <name type="scientific">Russula ochroleuca</name>
    <dbReference type="NCBI Taxonomy" id="152965"/>
    <lineage>
        <taxon>Eukaryota</taxon>
        <taxon>Fungi</taxon>
        <taxon>Dikarya</taxon>
        <taxon>Basidiomycota</taxon>
        <taxon>Agaricomycotina</taxon>
        <taxon>Agaricomycetes</taxon>
        <taxon>Russulales</taxon>
        <taxon>Russulaceae</taxon>
        <taxon>Russula</taxon>
    </lineage>
</organism>
<protein>
    <submittedName>
        <fullName evidence="2">RNA polymerase II transcription factor SIII subunit A-domain-containing protein</fullName>
    </submittedName>
</protein>
<gene>
    <name evidence="2" type="ORF">DFH94DRAFT_633201</name>
</gene>
<keyword evidence="3" id="KW-1185">Reference proteome</keyword>
<proteinExistence type="predicted"/>
<dbReference type="OrthoDB" id="21513at2759"/>
<reference evidence="2" key="1">
    <citation type="submission" date="2019-10" db="EMBL/GenBank/DDBJ databases">
        <authorList>
            <consortium name="DOE Joint Genome Institute"/>
            <person name="Kuo A."/>
            <person name="Miyauchi S."/>
            <person name="Kiss E."/>
            <person name="Drula E."/>
            <person name="Kohler A."/>
            <person name="Sanchez-Garcia M."/>
            <person name="Andreopoulos B."/>
            <person name="Barry K.W."/>
            <person name="Bonito G."/>
            <person name="Buee M."/>
            <person name="Carver A."/>
            <person name="Chen C."/>
            <person name="Cichocki N."/>
            <person name="Clum A."/>
            <person name="Culley D."/>
            <person name="Crous P.W."/>
            <person name="Fauchery L."/>
            <person name="Girlanda M."/>
            <person name="Hayes R."/>
            <person name="Keri Z."/>
            <person name="LaButti K."/>
            <person name="Lipzen A."/>
            <person name="Lombard V."/>
            <person name="Magnuson J."/>
            <person name="Maillard F."/>
            <person name="Morin E."/>
            <person name="Murat C."/>
            <person name="Nolan M."/>
            <person name="Ohm R."/>
            <person name="Pangilinan J."/>
            <person name="Pereira M."/>
            <person name="Perotto S."/>
            <person name="Peter M."/>
            <person name="Riley R."/>
            <person name="Sitrit Y."/>
            <person name="Stielow B."/>
            <person name="Szollosi G."/>
            <person name="Zifcakova L."/>
            <person name="Stursova M."/>
            <person name="Spatafora J.W."/>
            <person name="Tedersoo L."/>
            <person name="Vaario L.-M."/>
            <person name="Yamada A."/>
            <person name="Yan M."/>
            <person name="Wang P."/>
            <person name="Xu J."/>
            <person name="Bruns T."/>
            <person name="Baldrian P."/>
            <person name="Vilgalys R."/>
            <person name="Henrissat B."/>
            <person name="Grigoriev I.V."/>
            <person name="Hibbett D."/>
            <person name="Nagy L.G."/>
            <person name="Martin F.M."/>
        </authorList>
    </citation>
    <scope>NUCLEOTIDE SEQUENCE</scope>
    <source>
        <strain evidence="2">Prilba</strain>
    </source>
</reference>
<dbReference type="InterPro" id="IPR010684">
    <property type="entry name" value="RNA_pol_II_trans_fac_SIII_A"/>
</dbReference>
<dbReference type="GO" id="GO:0070449">
    <property type="term" value="C:elongin complex"/>
    <property type="evidence" value="ECO:0007669"/>
    <property type="project" value="InterPro"/>
</dbReference>
<dbReference type="Pfam" id="PF06881">
    <property type="entry name" value="Elongin_A"/>
    <property type="match status" value="1"/>
</dbReference>